<protein>
    <submittedName>
        <fullName evidence="1">Uncharacterized protein</fullName>
    </submittedName>
</protein>
<keyword evidence="1" id="KW-0614">Plasmid</keyword>
<accession>A0AB38RN41</accession>
<dbReference type="RefSeq" id="WP_064075411.1">
    <property type="nucleotide sequence ID" value="NZ_CP096564.1"/>
</dbReference>
<evidence type="ECO:0000313" key="2">
    <source>
        <dbReference type="Proteomes" id="UP000831484"/>
    </source>
</evidence>
<organism evidence="1 2">
    <name type="scientific">Rhodococcus qingshengii JCM 15477</name>
    <dbReference type="NCBI Taxonomy" id="1303681"/>
    <lineage>
        <taxon>Bacteria</taxon>
        <taxon>Bacillati</taxon>
        <taxon>Actinomycetota</taxon>
        <taxon>Actinomycetes</taxon>
        <taxon>Mycobacteriales</taxon>
        <taxon>Nocardiaceae</taxon>
        <taxon>Rhodococcus</taxon>
        <taxon>Rhodococcus erythropolis group</taxon>
    </lineage>
</organism>
<geneLocation type="plasmid" evidence="1 2">
    <name>pdjl-6-1</name>
</geneLocation>
<reference evidence="2" key="1">
    <citation type="journal article" date="2022" name="Environ. Microbiol.">
        <title>Functional analysis, diversity, and distribution of carbendazim hydrolases MheI and CbmA, responsible for the initial step in carbendazim degradation.</title>
        <authorList>
            <person name="Zhang M."/>
            <person name="Bai X."/>
            <person name="Li Q."/>
            <person name="Zhang L."/>
            <person name="Zhu Q."/>
            <person name="Gao S."/>
            <person name="Ke Z."/>
            <person name="Jiang M."/>
            <person name="Hu J."/>
            <person name="Qiu J."/>
            <person name="Hong Q."/>
        </authorList>
    </citation>
    <scope>NUCLEOTIDE SEQUENCE [LARGE SCALE GENOMIC DNA]</scope>
    <source>
        <strain evidence="2">djl-6</strain>
    </source>
</reference>
<keyword evidence="2" id="KW-1185">Reference proteome</keyword>
<dbReference type="EMBL" id="CP096564">
    <property type="protein sequence ID" value="UPU46169.1"/>
    <property type="molecule type" value="Genomic_DNA"/>
</dbReference>
<proteinExistence type="predicted"/>
<sequence>MLLRLLEFGVDAAGFGELVFEDDDAARGIECGAGGDEFVGACGDTQLIARVAAIPSAATSRCAGTGSAFPAMVLPAYEFDISSDAAGKFRAVLTKYCEASRMGSGVTRPDR</sequence>
<name>A0AB38RN41_RHOSG</name>
<dbReference type="Proteomes" id="UP000831484">
    <property type="component" value="Plasmid pdjl-6-1"/>
</dbReference>
<dbReference type="AlphaFoldDB" id="A0AB38RN41"/>
<evidence type="ECO:0000313" key="1">
    <source>
        <dbReference type="EMBL" id="UPU46169.1"/>
    </source>
</evidence>
<gene>
    <name evidence="1" type="ORF">M0639_29890</name>
</gene>